<dbReference type="STRING" id="525282.HMPREF0391_11346"/>
<keyword evidence="1" id="KW-1133">Transmembrane helix</keyword>
<feature type="transmembrane region" description="Helical" evidence="1">
    <location>
        <begin position="7"/>
        <end position="26"/>
    </location>
</feature>
<evidence type="ECO:0000256" key="1">
    <source>
        <dbReference type="SAM" id="Phobius"/>
    </source>
</evidence>
<dbReference type="EMBL" id="ACHM02000003">
    <property type="protein sequence ID" value="EFH92374.1"/>
    <property type="molecule type" value="Genomic_DNA"/>
</dbReference>
<dbReference type="Proteomes" id="UP000004063">
    <property type="component" value="Chromosome"/>
</dbReference>
<proteinExistence type="predicted"/>
<dbReference type="eggNOG" id="ENOG502Z81P">
    <property type="taxonomic scope" value="Bacteria"/>
</dbReference>
<dbReference type="HOGENOM" id="CLU_041109_0_0_9"/>
<sequence>MMKMKKTTSILVGAIVLILLIVFIMFRNKEQSAVENIKVPENNLLVAAGVWQIDKKESFSDSKSKASDEIGKLYVDESIVVFGKRFTINPKFSSKFVSLQNYLSKKTSDENISKKFSKDKKKVITISDGSKFYQDVVVMDKNNIILPYNGVLYYMKKTENKVSRTFIENYQSTYESKYYENKGNNLKDKENIALLIGIKNKVVRNEKTDISYRTILLDIDKKNRAQIYQTSALFFPRKNGFWIMEYKKNEFDNNYVEQFLAKPVYSGDNSKENKKLEFDSSAEITYLGPEYISIMRIKDQFEDYSIYDIDKMSNNNELNIDQIGGKEAVNVLKNSIAEESTDSNSEITTNDKNEDYKNIGIVRNSGKLNYQTQYTFKENNEVKLKNVILNIVSHLNLSPDELSMNWQSIKNLKSSAIDAYSSPDKRILIVQTTDEILIYDYSNDNKLIGSIPITKDDSIIMSEWAIGNYAEMWKKEFQNNDKIPSSFITNLRQ</sequence>
<keyword evidence="1" id="KW-0812">Transmembrane</keyword>
<protein>
    <recommendedName>
        <fullName evidence="3">Lipoprotein</fullName>
    </recommendedName>
</protein>
<dbReference type="AlphaFoldDB" id="D6SA74"/>
<reference evidence="2" key="1">
    <citation type="submission" date="2010-05" db="EMBL/GenBank/DDBJ databases">
        <authorList>
            <person name="Muzny D."/>
            <person name="Qin X."/>
            <person name="Buhay C."/>
            <person name="Dugan-Rocha S."/>
            <person name="Ding Y."/>
            <person name="Chen G."/>
            <person name="Hawes A."/>
            <person name="Holder M."/>
            <person name="Jhangiani S."/>
            <person name="Johnson A."/>
            <person name="Khan Z."/>
            <person name="Li Z."/>
            <person name="Liu W."/>
            <person name="Liu X."/>
            <person name="Perez L."/>
            <person name="Shen H."/>
            <person name="Wang Q."/>
            <person name="Watt J."/>
            <person name="Xi L."/>
            <person name="Xin Y."/>
            <person name="Zhou J."/>
            <person name="Deng J."/>
            <person name="Jiang H."/>
            <person name="Liu Y."/>
            <person name="Qu J."/>
            <person name="Song X.-Z."/>
            <person name="Zhang L."/>
            <person name="Villasana D."/>
            <person name="Johnson A."/>
            <person name="Liu J."/>
            <person name="Liyanage D."/>
            <person name="Lorensuhewa L."/>
            <person name="Robinson T."/>
            <person name="Song A."/>
            <person name="Song B.-B."/>
            <person name="Dinh H."/>
            <person name="Thornton R."/>
            <person name="Coyle M."/>
            <person name="Francisco L."/>
            <person name="Jackson L."/>
            <person name="Javaid M."/>
            <person name="Korchina V."/>
            <person name="Kovar C."/>
            <person name="Mata R."/>
            <person name="Mathew T."/>
            <person name="Ngo R."/>
            <person name="Nguyen L."/>
            <person name="Nguyen N."/>
            <person name="Okwuonu G."/>
            <person name="Ongeri F."/>
            <person name="Pham C."/>
            <person name="Simmons D."/>
            <person name="Wilczek-Boney K."/>
            <person name="Hale W."/>
            <person name="Jakkamsetti A."/>
            <person name="Pham P."/>
            <person name="Ruth R."/>
            <person name="San Lucas F."/>
            <person name="Warren J."/>
            <person name="Zhang J."/>
            <person name="Zhao Z."/>
            <person name="Zhou C."/>
            <person name="Zhu D."/>
            <person name="Lee S."/>
            <person name="Bess C."/>
            <person name="Blankenburg K."/>
            <person name="Forbes L."/>
            <person name="Fu Q."/>
            <person name="Gubbala S."/>
            <person name="Hirani K."/>
            <person name="Jayaseelan J.C."/>
            <person name="Lara F."/>
            <person name="Munidasa M."/>
            <person name="Palculict T."/>
            <person name="Patil S."/>
            <person name="Pu L.-L."/>
            <person name="Saada N."/>
            <person name="Tang L."/>
            <person name="Weissenberger G."/>
            <person name="Zhu Y."/>
            <person name="Hemphill L."/>
            <person name="Shang Y."/>
            <person name="Youmans B."/>
            <person name="Ayvaz T."/>
            <person name="Ross M."/>
            <person name="Santibanez J."/>
            <person name="Aqrawi P."/>
            <person name="Gross S."/>
            <person name="Joshi V."/>
            <person name="Fowler G."/>
            <person name="Nazareth L."/>
            <person name="Reid J."/>
            <person name="Worley K."/>
            <person name="Petrosino J."/>
            <person name="Highlander S."/>
            <person name="Gibbs R."/>
        </authorList>
    </citation>
    <scope>NUCLEOTIDE SEQUENCE [LARGE SCALE GENOMIC DNA]</scope>
    <source>
        <strain evidence="2">ATCC 53516</strain>
    </source>
</reference>
<comment type="caution">
    <text evidence="2">The sequence shown here is derived from an EMBL/GenBank/DDBJ whole genome shotgun (WGS) entry which is preliminary data.</text>
</comment>
<organism evidence="2">
    <name type="scientific">Finegoldia magna ATCC 53516</name>
    <dbReference type="NCBI Taxonomy" id="525282"/>
    <lineage>
        <taxon>Bacteria</taxon>
        <taxon>Bacillati</taxon>
        <taxon>Bacillota</taxon>
        <taxon>Tissierellia</taxon>
        <taxon>Tissierellales</taxon>
        <taxon>Peptoniphilaceae</taxon>
        <taxon>Finegoldia</taxon>
    </lineage>
</organism>
<accession>D6SA74</accession>
<evidence type="ECO:0000313" key="2">
    <source>
        <dbReference type="EMBL" id="EFH92374.1"/>
    </source>
</evidence>
<name>D6SA74_FINMA</name>
<gene>
    <name evidence="2" type="ORF">HMPREF0391_11346</name>
</gene>
<keyword evidence="1" id="KW-0472">Membrane</keyword>
<evidence type="ECO:0008006" key="3">
    <source>
        <dbReference type="Google" id="ProtNLM"/>
    </source>
</evidence>